<gene>
    <name evidence="3" type="ORF">LCGC14_1137280</name>
</gene>
<reference evidence="3" key="1">
    <citation type="journal article" date="2015" name="Nature">
        <title>Complex archaea that bridge the gap between prokaryotes and eukaryotes.</title>
        <authorList>
            <person name="Spang A."/>
            <person name="Saw J.H."/>
            <person name="Jorgensen S.L."/>
            <person name="Zaremba-Niedzwiedzka K."/>
            <person name="Martijn J."/>
            <person name="Lind A.E."/>
            <person name="van Eijk R."/>
            <person name="Schleper C."/>
            <person name="Guy L."/>
            <person name="Ettema T.J."/>
        </authorList>
    </citation>
    <scope>NUCLEOTIDE SEQUENCE</scope>
</reference>
<accession>A0A0F9LZF3</accession>
<feature type="transmembrane region" description="Helical" evidence="2">
    <location>
        <begin position="186"/>
        <end position="215"/>
    </location>
</feature>
<evidence type="ECO:0000313" key="3">
    <source>
        <dbReference type="EMBL" id="KKN00495.1"/>
    </source>
</evidence>
<keyword evidence="2" id="KW-0472">Membrane</keyword>
<proteinExistence type="predicted"/>
<dbReference type="InterPro" id="IPR018692">
    <property type="entry name" value="DUF2189"/>
</dbReference>
<evidence type="ECO:0000256" key="1">
    <source>
        <dbReference type="SAM" id="MobiDB-lite"/>
    </source>
</evidence>
<dbReference type="EMBL" id="LAZR01005369">
    <property type="protein sequence ID" value="KKN00495.1"/>
    <property type="molecule type" value="Genomic_DNA"/>
</dbReference>
<keyword evidence="2" id="KW-1133">Transmembrane helix</keyword>
<keyword evidence="2" id="KW-0812">Transmembrane</keyword>
<feature type="transmembrane region" description="Helical" evidence="2">
    <location>
        <begin position="258"/>
        <end position="276"/>
    </location>
</feature>
<sequence length="284" mass="31663">MLSDHANDRDNRPHPDGSRVSGRIPDVVPALPRDNARARHLPWRMAFHWLRLGWSDLWTNPVPSLLYGLGVFAISTLLVWALFLFNYEYALFPALAGFMVVGPIIANGLYEKSRILEEGRHPTYLRMFLVRPRSEYQAWFMGVLLLGLMLLWLRAAVLIWALFFGIVPFPGTDEIVPMLFTTPTGWSLLLVGGIVGALFAAFSFSISVFAMPMLLTEHTDALSAMGLSIALVWNNLTVMLAWGVIVLTLFLASLATGFAGLIVVFPILGHGTWHAYRAIRGDKL</sequence>
<feature type="region of interest" description="Disordered" evidence="1">
    <location>
        <begin position="1"/>
        <end position="27"/>
    </location>
</feature>
<dbReference type="AlphaFoldDB" id="A0A0F9LZF3"/>
<feature type="transmembrane region" description="Helical" evidence="2">
    <location>
        <begin position="227"/>
        <end position="252"/>
    </location>
</feature>
<protein>
    <recommendedName>
        <fullName evidence="4">DUF2189 domain-containing protein</fullName>
    </recommendedName>
</protein>
<organism evidence="3">
    <name type="scientific">marine sediment metagenome</name>
    <dbReference type="NCBI Taxonomy" id="412755"/>
    <lineage>
        <taxon>unclassified sequences</taxon>
        <taxon>metagenomes</taxon>
        <taxon>ecological metagenomes</taxon>
    </lineage>
</organism>
<comment type="caution">
    <text evidence="3">The sequence shown here is derived from an EMBL/GenBank/DDBJ whole genome shotgun (WGS) entry which is preliminary data.</text>
</comment>
<evidence type="ECO:0008006" key="4">
    <source>
        <dbReference type="Google" id="ProtNLM"/>
    </source>
</evidence>
<feature type="transmembrane region" description="Helical" evidence="2">
    <location>
        <begin position="91"/>
        <end position="110"/>
    </location>
</feature>
<name>A0A0F9LZF3_9ZZZZ</name>
<evidence type="ECO:0000256" key="2">
    <source>
        <dbReference type="SAM" id="Phobius"/>
    </source>
</evidence>
<feature type="compositionally biased region" description="Basic and acidic residues" evidence="1">
    <location>
        <begin position="1"/>
        <end position="17"/>
    </location>
</feature>
<feature type="transmembrane region" description="Helical" evidence="2">
    <location>
        <begin position="136"/>
        <end position="166"/>
    </location>
</feature>
<feature type="transmembrane region" description="Helical" evidence="2">
    <location>
        <begin position="65"/>
        <end position="85"/>
    </location>
</feature>
<dbReference type="Pfam" id="PF09955">
    <property type="entry name" value="DUF2189"/>
    <property type="match status" value="1"/>
</dbReference>